<gene>
    <name evidence="1" type="ORF">BO97DRAFT_139808</name>
</gene>
<evidence type="ECO:0000313" key="1">
    <source>
        <dbReference type="EMBL" id="RAL16622.1"/>
    </source>
</evidence>
<dbReference type="InterPro" id="IPR011008">
    <property type="entry name" value="Dimeric_a/b-barrel"/>
</dbReference>
<dbReference type="EMBL" id="KZ824269">
    <property type="protein sequence ID" value="RAL16622.1"/>
    <property type="molecule type" value="Genomic_DNA"/>
</dbReference>
<dbReference type="STRING" id="1450537.A0A395I8Q5"/>
<dbReference type="AlphaFoldDB" id="A0A395I8Q5"/>
<sequence length="228" mass="26735">MVFDYLVVWTELQVPSGLELHAEQWAGYFQPVIHAPGHIQSDWARVRERSDIVMLASLWHTAGEFRDFTASPCAQLYRENLASVGIIPVSSRETVNGSGYWFDCMQRSFVQLFWVYFPAPVTEDQRAQVQKLRGLATPAPAPGASRQYELQRSPPKQLWVAQTESWHGQEVQLLLWPHFWKNEEAAEWRLLPANHYETIMERFTEALEKVDPKEWKEEFYRFQKLPRL</sequence>
<keyword evidence="2" id="KW-1185">Reference proteome</keyword>
<dbReference type="Proteomes" id="UP000248961">
    <property type="component" value="Unassembled WGS sequence"/>
</dbReference>
<dbReference type="GeneID" id="37194378"/>
<dbReference type="OrthoDB" id="3450712at2759"/>
<evidence type="ECO:0008006" key="3">
    <source>
        <dbReference type="Google" id="ProtNLM"/>
    </source>
</evidence>
<dbReference type="VEuPathDB" id="FungiDB:BO97DRAFT_139808"/>
<reference evidence="1 2" key="1">
    <citation type="submission" date="2018-02" db="EMBL/GenBank/DDBJ databases">
        <title>The genomes of Aspergillus section Nigri reveals drivers in fungal speciation.</title>
        <authorList>
            <consortium name="DOE Joint Genome Institute"/>
            <person name="Vesth T.C."/>
            <person name="Nybo J."/>
            <person name="Theobald S."/>
            <person name="Brandl J."/>
            <person name="Frisvad J.C."/>
            <person name="Nielsen K.F."/>
            <person name="Lyhne E.K."/>
            <person name="Kogle M.E."/>
            <person name="Kuo A."/>
            <person name="Riley R."/>
            <person name="Clum A."/>
            <person name="Nolan M."/>
            <person name="Lipzen A."/>
            <person name="Salamov A."/>
            <person name="Henrissat B."/>
            <person name="Wiebenga A."/>
            <person name="De vries R.P."/>
            <person name="Grigoriev I.V."/>
            <person name="Mortensen U.H."/>
            <person name="Andersen M.R."/>
            <person name="Baker S.E."/>
        </authorList>
    </citation>
    <scope>NUCLEOTIDE SEQUENCE [LARGE SCALE GENOMIC DNA]</scope>
    <source>
        <strain evidence="1 2">CBS 101889</strain>
    </source>
</reference>
<dbReference type="SUPFAM" id="SSF54909">
    <property type="entry name" value="Dimeric alpha+beta barrel"/>
    <property type="match status" value="1"/>
</dbReference>
<organism evidence="1 2">
    <name type="scientific">Aspergillus homomorphus (strain CBS 101889)</name>
    <dbReference type="NCBI Taxonomy" id="1450537"/>
    <lineage>
        <taxon>Eukaryota</taxon>
        <taxon>Fungi</taxon>
        <taxon>Dikarya</taxon>
        <taxon>Ascomycota</taxon>
        <taxon>Pezizomycotina</taxon>
        <taxon>Eurotiomycetes</taxon>
        <taxon>Eurotiomycetidae</taxon>
        <taxon>Eurotiales</taxon>
        <taxon>Aspergillaceae</taxon>
        <taxon>Aspergillus</taxon>
        <taxon>Aspergillus subgen. Circumdati</taxon>
    </lineage>
</organism>
<accession>A0A395I8Q5</accession>
<evidence type="ECO:0000313" key="2">
    <source>
        <dbReference type="Proteomes" id="UP000248961"/>
    </source>
</evidence>
<proteinExistence type="predicted"/>
<dbReference type="RefSeq" id="XP_025555776.1">
    <property type="nucleotide sequence ID" value="XM_025690089.1"/>
</dbReference>
<protein>
    <recommendedName>
        <fullName evidence="3">ABM domain-containing protein</fullName>
    </recommendedName>
</protein>
<name>A0A395I8Q5_ASPHC</name>